<keyword evidence="1" id="KW-0472">Membrane</keyword>
<dbReference type="Proteomes" id="UP000539313">
    <property type="component" value="Unassembled WGS sequence"/>
</dbReference>
<reference evidence="2 3" key="1">
    <citation type="submission" date="2020-08" db="EMBL/GenBank/DDBJ databases">
        <title>Sequencing the genomes of 1000 actinobacteria strains.</title>
        <authorList>
            <person name="Klenk H.-P."/>
        </authorList>
    </citation>
    <scope>NUCLEOTIDE SEQUENCE [LARGE SCALE GENOMIC DNA]</scope>
    <source>
        <strain evidence="2 3">DSM 45823</strain>
    </source>
</reference>
<feature type="transmembrane region" description="Helical" evidence="1">
    <location>
        <begin position="64"/>
        <end position="88"/>
    </location>
</feature>
<organism evidence="2 3">
    <name type="scientific">Thermomonospora cellulosilytica</name>
    <dbReference type="NCBI Taxonomy" id="1411118"/>
    <lineage>
        <taxon>Bacteria</taxon>
        <taxon>Bacillati</taxon>
        <taxon>Actinomycetota</taxon>
        <taxon>Actinomycetes</taxon>
        <taxon>Streptosporangiales</taxon>
        <taxon>Thermomonosporaceae</taxon>
        <taxon>Thermomonospora</taxon>
    </lineage>
</organism>
<dbReference type="InterPro" id="IPR030802">
    <property type="entry name" value="Permease_MalE"/>
</dbReference>
<keyword evidence="1" id="KW-1133">Transmembrane helix</keyword>
<dbReference type="GO" id="GO:0043190">
    <property type="term" value="C:ATP-binding cassette (ABC) transporter complex"/>
    <property type="evidence" value="ECO:0007669"/>
    <property type="project" value="InterPro"/>
</dbReference>
<dbReference type="EMBL" id="JACJII010000001">
    <property type="protein sequence ID" value="MBA9002948.1"/>
    <property type="molecule type" value="Genomic_DNA"/>
</dbReference>
<keyword evidence="1" id="KW-0812">Transmembrane</keyword>
<sequence>MNGLLSTGRAGVRGGVRTATGAVRRTGDLADWPLFVGRVLLGIGRDLIWRRKYGKVVARQVSDVVVGAGATVVGGGMIFVIFTMAFFVGTEIGLQGYTGLQSIGAESFMGLVGSFANVREITPVIAAVALAAQCGSAFTAELGAMRISEEIDALEVMGIGSFTYLVCTRVLAALIALVPLYLIALFASFFATRLITTRFFDLAPGVYDYYFQLYLPTIDLVYSCVKVAVFAFAVIAIHCYYGYYATGGPAGVGRATGRAIRLSIIVIVTLNLLLSYVFWGNGETVRLTG</sequence>
<evidence type="ECO:0000313" key="3">
    <source>
        <dbReference type="Proteomes" id="UP000539313"/>
    </source>
</evidence>
<name>A0A7W3MW38_9ACTN</name>
<keyword evidence="3" id="KW-1185">Reference proteome</keyword>
<dbReference type="PANTHER" id="PTHR30188:SF13">
    <property type="entry name" value="CONSERVED HYPOTHETICAL INTEGRAL MEMBRANE PROTEIN YRBE3B"/>
    <property type="match status" value="1"/>
</dbReference>
<protein>
    <submittedName>
        <fullName evidence="2">Phospholipid/cholesterol/gamma-HCH transport system permease protein</fullName>
    </submittedName>
</protein>
<proteinExistence type="predicted"/>
<gene>
    <name evidence="2" type="ORF">HNR21_001830</name>
</gene>
<feature type="transmembrane region" description="Helical" evidence="1">
    <location>
        <begin position="262"/>
        <end position="279"/>
    </location>
</feature>
<dbReference type="PANTHER" id="PTHR30188">
    <property type="entry name" value="ABC TRANSPORTER PERMEASE PROTEIN-RELATED"/>
    <property type="match status" value="1"/>
</dbReference>
<feature type="transmembrane region" description="Helical" evidence="1">
    <location>
        <begin position="220"/>
        <end position="241"/>
    </location>
</feature>
<evidence type="ECO:0000256" key="1">
    <source>
        <dbReference type="SAM" id="Phobius"/>
    </source>
</evidence>
<comment type="caution">
    <text evidence="2">The sequence shown here is derived from an EMBL/GenBank/DDBJ whole genome shotgun (WGS) entry which is preliminary data.</text>
</comment>
<accession>A0A7W3MW38</accession>
<evidence type="ECO:0000313" key="2">
    <source>
        <dbReference type="EMBL" id="MBA9002948.1"/>
    </source>
</evidence>
<dbReference type="Pfam" id="PF02405">
    <property type="entry name" value="MlaE"/>
    <property type="match status" value="1"/>
</dbReference>
<feature type="transmembrane region" description="Helical" evidence="1">
    <location>
        <begin position="170"/>
        <end position="191"/>
    </location>
</feature>
<dbReference type="AlphaFoldDB" id="A0A7W3MW38"/>
<dbReference type="GO" id="GO:0005548">
    <property type="term" value="F:phospholipid transporter activity"/>
    <property type="evidence" value="ECO:0007669"/>
    <property type="project" value="TreeGrafter"/>
</dbReference>
<dbReference type="RefSeq" id="WP_182704850.1">
    <property type="nucleotide sequence ID" value="NZ_JACJII010000001.1"/>
</dbReference>